<keyword evidence="17" id="KW-1185">Reference proteome</keyword>
<dbReference type="GO" id="GO:0004674">
    <property type="term" value="F:protein serine/threonine kinase activity"/>
    <property type="evidence" value="ECO:0007669"/>
    <property type="project" value="UniProtKB-KW"/>
</dbReference>
<evidence type="ECO:0000256" key="4">
    <source>
        <dbReference type="ARBA" id="ARBA00022490"/>
    </source>
</evidence>
<evidence type="ECO:0000256" key="8">
    <source>
        <dbReference type="ARBA" id="ARBA00022741"/>
    </source>
</evidence>
<keyword evidence="6" id="KW-0808">Transferase</keyword>
<evidence type="ECO:0000259" key="15">
    <source>
        <dbReference type="PROSITE" id="PS50011"/>
    </source>
</evidence>
<evidence type="ECO:0000256" key="2">
    <source>
        <dbReference type="ARBA" id="ARBA00004496"/>
    </source>
</evidence>
<dbReference type="Proteomes" id="UP000780801">
    <property type="component" value="Unassembled WGS sequence"/>
</dbReference>
<feature type="compositionally biased region" description="Polar residues" evidence="14">
    <location>
        <begin position="258"/>
        <end position="273"/>
    </location>
</feature>
<evidence type="ECO:0000256" key="5">
    <source>
        <dbReference type="ARBA" id="ARBA00022527"/>
    </source>
</evidence>
<dbReference type="InterPro" id="IPR046409">
    <property type="entry name" value="PDC10_dimerisation_sf"/>
</dbReference>
<comment type="similarity">
    <text evidence="3">Belongs to the protein kinase superfamily. STE Ser/Thr protein kinase family. STE20 subfamily.</text>
</comment>
<feature type="domain" description="Protein kinase" evidence="15">
    <location>
        <begin position="1"/>
        <end position="102"/>
    </location>
</feature>
<evidence type="ECO:0000256" key="6">
    <source>
        <dbReference type="ARBA" id="ARBA00022679"/>
    </source>
</evidence>
<keyword evidence="7" id="KW-0479">Metal-binding</keyword>
<gene>
    <name evidence="16" type="primary">SPS1_2</name>
    <name evidence="16" type="ORF">BGW38_004179</name>
</gene>
<comment type="subcellular location">
    <subcellularLocation>
        <location evidence="2">Cytoplasm</location>
    </subcellularLocation>
</comment>
<protein>
    <recommendedName>
        <fullName evidence="15">Protein kinase domain-containing protein</fullName>
    </recommendedName>
</protein>
<comment type="caution">
    <text evidence="16">The sequence shown here is derived from an EMBL/GenBank/DDBJ whole genome shotgun (WGS) entry which is preliminary data.</text>
</comment>
<dbReference type="InterPro" id="IPR050629">
    <property type="entry name" value="STE20/SPS1-PAK"/>
</dbReference>
<keyword evidence="4" id="KW-0963">Cytoplasm</keyword>
<comment type="catalytic activity">
    <reaction evidence="12">
        <text>L-threonyl-[protein] + ATP = O-phospho-L-threonyl-[protein] + ADP + H(+)</text>
        <dbReference type="Rhea" id="RHEA:46608"/>
        <dbReference type="Rhea" id="RHEA-COMP:11060"/>
        <dbReference type="Rhea" id="RHEA-COMP:11605"/>
        <dbReference type="ChEBI" id="CHEBI:15378"/>
        <dbReference type="ChEBI" id="CHEBI:30013"/>
        <dbReference type="ChEBI" id="CHEBI:30616"/>
        <dbReference type="ChEBI" id="CHEBI:61977"/>
        <dbReference type="ChEBI" id="CHEBI:456216"/>
        <dbReference type="EC" id="2.7.11.1"/>
    </reaction>
</comment>
<dbReference type="GO" id="GO:0005737">
    <property type="term" value="C:cytoplasm"/>
    <property type="evidence" value="ECO:0007669"/>
    <property type="project" value="UniProtKB-SubCell"/>
</dbReference>
<dbReference type="Pfam" id="PF20929">
    <property type="entry name" value="PDCD10_N"/>
    <property type="match status" value="1"/>
</dbReference>
<keyword evidence="10" id="KW-0067">ATP-binding</keyword>
<keyword evidence="8" id="KW-0547">Nucleotide-binding</keyword>
<comment type="cofactor">
    <cofactor evidence="1">
        <name>Mg(2+)</name>
        <dbReference type="ChEBI" id="CHEBI:18420"/>
    </cofactor>
</comment>
<dbReference type="InterPro" id="IPR048288">
    <property type="entry name" value="PDCD10_N"/>
</dbReference>
<name>A0A9P6FPM9_9FUNG</name>
<dbReference type="GO" id="GO:0005524">
    <property type="term" value="F:ATP binding"/>
    <property type="evidence" value="ECO:0007669"/>
    <property type="project" value="UniProtKB-KW"/>
</dbReference>
<dbReference type="SUPFAM" id="SSF56112">
    <property type="entry name" value="Protein kinase-like (PK-like)"/>
    <property type="match status" value="1"/>
</dbReference>
<dbReference type="InterPro" id="IPR011009">
    <property type="entry name" value="Kinase-like_dom_sf"/>
</dbReference>
<dbReference type="AlphaFoldDB" id="A0A9P6FPM9"/>
<evidence type="ECO:0000313" key="16">
    <source>
        <dbReference type="EMBL" id="KAF9579525.1"/>
    </source>
</evidence>
<evidence type="ECO:0000256" key="11">
    <source>
        <dbReference type="ARBA" id="ARBA00022842"/>
    </source>
</evidence>
<accession>A0A9P6FPM9</accession>
<evidence type="ECO:0000256" key="7">
    <source>
        <dbReference type="ARBA" id="ARBA00022723"/>
    </source>
</evidence>
<dbReference type="PROSITE" id="PS50011">
    <property type="entry name" value="PROTEIN_KINASE_DOM"/>
    <property type="match status" value="1"/>
</dbReference>
<keyword evidence="5" id="KW-0723">Serine/threonine-protein kinase</keyword>
<dbReference type="InterPro" id="IPR000719">
    <property type="entry name" value="Prot_kinase_dom"/>
</dbReference>
<evidence type="ECO:0000313" key="17">
    <source>
        <dbReference type="Proteomes" id="UP000780801"/>
    </source>
</evidence>
<comment type="catalytic activity">
    <reaction evidence="13">
        <text>L-seryl-[protein] + ATP = O-phospho-L-seryl-[protein] + ADP + H(+)</text>
        <dbReference type="Rhea" id="RHEA:17989"/>
        <dbReference type="Rhea" id="RHEA-COMP:9863"/>
        <dbReference type="Rhea" id="RHEA-COMP:11604"/>
        <dbReference type="ChEBI" id="CHEBI:15378"/>
        <dbReference type="ChEBI" id="CHEBI:29999"/>
        <dbReference type="ChEBI" id="CHEBI:30616"/>
        <dbReference type="ChEBI" id="CHEBI:83421"/>
        <dbReference type="ChEBI" id="CHEBI:456216"/>
        <dbReference type="EC" id="2.7.11.1"/>
    </reaction>
</comment>
<organism evidence="16 17">
    <name type="scientific">Lunasporangiospora selenospora</name>
    <dbReference type="NCBI Taxonomy" id="979761"/>
    <lineage>
        <taxon>Eukaryota</taxon>
        <taxon>Fungi</taxon>
        <taxon>Fungi incertae sedis</taxon>
        <taxon>Mucoromycota</taxon>
        <taxon>Mortierellomycotina</taxon>
        <taxon>Mortierellomycetes</taxon>
        <taxon>Mortierellales</taxon>
        <taxon>Mortierellaceae</taxon>
        <taxon>Lunasporangiospora</taxon>
    </lineage>
</organism>
<proteinExistence type="inferred from homology"/>
<sequence>MTKKNTFVGTPFWMAPEVIKQSGYDHKADIWSLGITAIEMAKGEPPYSDMHPMKVLFLIPKSTPPTLEGNYSKAFKEFVSACLQLDPAMRPTAKELQKHRFVRSAKKSSYLTELLEIHERWLAEGGGQESDTSDEEGSESKYEDAQEESWDFGTIRVAPTTTAPSVSLPIPIPPSSNSYDGAGGSGRERTRPANSSSRSTSSVNGTGENGAKGSSNGHHHSTNGNGNDSAHSHNGRFANPGSRQHSQEFRPKNHHPQQQHVNGGSNGAHNSYYVNGGEEMKLSDSGYDTIRHQQSRTIESLAVQENPDRAGREQRKERRQHKQQQQQQYGANVDPSQDKVYQTFIRPVLQKLHGQCATDSERLRIEDLKLAFENAESEIPGFSRQFVWGLSSRLEG</sequence>
<evidence type="ECO:0000256" key="12">
    <source>
        <dbReference type="ARBA" id="ARBA00047899"/>
    </source>
</evidence>
<dbReference type="SMART" id="SM00220">
    <property type="entry name" value="S_TKc"/>
    <property type="match status" value="1"/>
</dbReference>
<feature type="compositionally biased region" description="Basic and acidic residues" evidence="14">
    <location>
        <begin position="306"/>
        <end position="316"/>
    </location>
</feature>
<evidence type="ECO:0000256" key="13">
    <source>
        <dbReference type="ARBA" id="ARBA00048679"/>
    </source>
</evidence>
<evidence type="ECO:0000256" key="3">
    <source>
        <dbReference type="ARBA" id="ARBA00008874"/>
    </source>
</evidence>
<dbReference type="OrthoDB" id="248923at2759"/>
<dbReference type="EMBL" id="JAABOA010002697">
    <property type="protein sequence ID" value="KAF9579525.1"/>
    <property type="molecule type" value="Genomic_DNA"/>
</dbReference>
<evidence type="ECO:0000256" key="14">
    <source>
        <dbReference type="SAM" id="MobiDB-lite"/>
    </source>
</evidence>
<keyword evidence="11" id="KW-0460">Magnesium</keyword>
<dbReference type="GO" id="GO:0046872">
    <property type="term" value="F:metal ion binding"/>
    <property type="evidence" value="ECO:0007669"/>
    <property type="project" value="UniProtKB-KW"/>
</dbReference>
<evidence type="ECO:0000256" key="9">
    <source>
        <dbReference type="ARBA" id="ARBA00022777"/>
    </source>
</evidence>
<reference evidence="16" key="1">
    <citation type="journal article" date="2020" name="Fungal Divers.">
        <title>Resolving the Mortierellaceae phylogeny through synthesis of multi-gene phylogenetics and phylogenomics.</title>
        <authorList>
            <person name="Vandepol N."/>
            <person name="Liber J."/>
            <person name="Desiro A."/>
            <person name="Na H."/>
            <person name="Kennedy M."/>
            <person name="Barry K."/>
            <person name="Grigoriev I.V."/>
            <person name="Miller A.N."/>
            <person name="O'Donnell K."/>
            <person name="Stajich J.E."/>
            <person name="Bonito G."/>
        </authorList>
    </citation>
    <scope>NUCLEOTIDE SEQUENCE</scope>
    <source>
        <strain evidence="16">KOD1015</strain>
    </source>
</reference>
<dbReference type="Pfam" id="PF00069">
    <property type="entry name" value="Pkinase"/>
    <property type="match status" value="1"/>
</dbReference>
<evidence type="ECO:0000256" key="1">
    <source>
        <dbReference type="ARBA" id="ARBA00001946"/>
    </source>
</evidence>
<dbReference type="PANTHER" id="PTHR48012">
    <property type="entry name" value="STERILE20-LIKE KINASE, ISOFORM B-RELATED"/>
    <property type="match status" value="1"/>
</dbReference>
<feature type="region of interest" description="Disordered" evidence="14">
    <location>
        <begin position="122"/>
        <end position="336"/>
    </location>
</feature>
<dbReference type="Gene3D" id="1.10.12.70">
    <property type="match status" value="1"/>
</dbReference>
<evidence type="ECO:0000256" key="10">
    <source>
        <dbReference type="ARBA" id="ARBA00022840"/>
    </source>
</evidence>
<keyword evidence="9" id="KW-0418">Kinase</keyword>
<dbReference type="PANTHER" id="PTHR48012:SF10">
    <property type="entry name" value="FI20177P1"/>
    <property type="match status" value="1"/>
</dbReference>
<dbReference type="Gene3D" id="1.10.510.10">
    <property type="entry name" value="Transferase(Phosphotransferase) domain 1"/>
    <property type="match status" value="1"/>
</dbReference>